<evidence type="ECO:0000313" key="1">
    <source>
        <dbReference type="EMBL" id="PWK23901.1"/>
    </source>
</evidence>
<sequence length="227" mass="25706">MKKLIVLSLITFWGCFQINAQVKERYLNEMQKNVSVLDTATKKADFEKLMHNFERIAKVEKTEWLPNYYIAFCATLLAGREKDNNLAEELTDKAEGYLAIADSLSPNNSEIFVMKAQIAFTEIKVDVMERGMKNSMQASKYLSQALQFDNQNPRAYLMLGMGKYSMPDQVGGNKKAACELFNQAENLMNKTPKTGILPHWGTDELKSMLARCEKMMAKTANTNSTGK</sequence>
<comment type="caution">
    <text evidence="1">The sequence shown here is derived from an EMBL/GenBank/DDBJ whole genome shotgun (WGS) entry which is preliminary data.</text>
</comment>
<evidence type="ECO:0008006" key="3">
    <source>
        <dbReference type="Google" id="ProtNLM"/>
    </source>
</evidence>
<dbReference type="AlphaFoldDB" id="A0A316E0L3"/>
<dbReference type="OrthoDB" id="1150971at2"/>
<protein>
    <recommendedName>
        <fullName evidence="3">Tetratricopeptide repeat protein</fullName>
    </recommendedName>
</protein>
<evidence type="ECO:0000313" key="2">
    <source>
        <dbReference type="Proteomes" id="UP000245489"/>
    </source>
</evidence>
<dbReference type="SUPFAM" id="SSF81901">
    <property type="entry name" value="HCP-like"/>
    <property type="match status" value="1"/>
</dbReference>
<dbReference type="Proteomes" id="UP000245489">
    <property type="component" value="Unassembled WGS sequence"/>
</dbReference>
<name>A0A316E0L3_9BACT</name>
<reference evidence="1 2" key="1">
    <citation type="submission" date="2018-05" db="EMBL/GenBank/DDBJ databases">
        <title>Genomic Encyclopedia of Archaeal and Bacterial Type Strains, Phase II (KMG-II): from individual species to whole genera.</title>
        <authorList>
            <person name="Goeker M."/>
        </authorList>
    </citation>
    <scope>NUCLEOTIDE SEQUENCE [LARGE SCALE GENOMIC DNA]</scope>
    <source>
        <strain evidence="1 2">DSM 22214</strain>
    </source>
</reference>
<keyword evidence="2" id="KW-1185">Reference proteome</keyword>
<dbReference type="Gene3D" id="1.25.40.10">
    <property type="entry name" value="Tetratricopeptide repeat domain"/>
    <property type="match status" value="1"/>
</dbReference>
<organism evidence="1 2">
    <name type="scientific">Arcicella aurantiaca</name>
    <dbReference type="NCBI Taxonomy" id="591202"/>
    <lineage>
        <taxon>Bacteria</taxon>
        <taxon>Pseudomonadati</taxon>
        <taxon>Bacteroidota</taxon>
        <taxon>Cytophagia</taxon>
        <taxon>Cytophagales</taxon>
        <taxon>Flectobacillaceae</taxon>
        <taxon>Arcicella</taxon>
    </lineage>
</organism>
<accession>A0A316E0L3</accession>
<gene>
    <name evidence="1" type="ORF">LV89_03109</name>
</gene>
<dbReference type="EMBL" id="QGGO01000016">
    <property type="protein sequence ID" value="PWK23901.1"/>
    <property type="molecule type" value="Genomic_DNA"/>
</dbReference>
<dbReference type="RefSeq" id="WP_109743814.1">
    <property type="nucleotide sequence ID" value="NZ_QGGO01000016.1"/>
</dbReference>
<dbReference type="InterPro" id="IPR011990">
    <property type="entry name" value="TPR-like_helical_dom_sf"/>
</dbReference>
<proteinExistence type="predicted"/>